<evidence type="ECO:0000313" key="6">
    <source>
        <dbReference type="Proteomes" id="UP000051184"/>
    </source>
</evidence>
<dbReference type="InterPro" id="IPR008920">
    <property type="entry name" value="TF_FadR/GntR_C"/>
</dbReference>
<dbReference type="Gene3D" id="1.20.120.530">
    <property type="entry name" value="GntR ligand-binding domain-like"/>
    <property type="match status" value="1"/>
</dbReference>
<dbReference type="Pfam" id="PF07729">
    <property type="entry name" value="FCD"/>
    <property type="match status" value="1"/>
</dbReference>
<dbReference type="PANTHER" id="PTHR43537:SF49">
    <property type="entry name" value="TRANSCRIPTIONAL REGULATORY PROTEIN"/>
    <property type="match status" value="1"/>
</dbReference>
<evidence type="ECO:0000313" key="5">
    <source>
        <dbReference type="EMBL" id="CUK24240.1"/>
    </source>
</evidence>
<dbReference type="SUPFAM" id="SSF48008">
    <property type="entry name" value="GntR ligand-binding domain-like"/>
    <property type="match status" value="1"/>
</dbReference>
<dbReference type="Proteomes" id="UP000051184">
    <property type="component" value="Unassembled WGS sequence"/>
</dbReference>
<dbReference type="STRING" id="1715691.TA5113_00047"/>
<accession>A0A0N7MB27</accession>
<keyword evidence="6" id="KW-1185">Reference proteome</keyword>
<evidence type="ECO:0000256" key="1">
    <source>
        <dbReference type="ARBA" id="ARBA00023015"/>
    </source>
</evidence>
<evidence type="ECO:0000259" key="4">
    <source>
        <dbReference type="SMART" id="SM00895"/>
    </source>
</evidence>
<dbReference type="InterPro" id="IPR011711">
    <property type="entry name" value="GntR_C"/>
</dbReference>
<evidence type="ECO:0000256" key="3">
    <source>
        <dbReference type="ARBA" id="ARBA00023163"/>
    </source>
</evidence>
<sequence>MRISDEALEDLHDANDKCQEAIEAQDPDSYYSENERFHKTIYRESGNGILEAETRIPYRRLQPFRRQQLRFRGRMAQYMNEHKTILEALERGDSEAAANVLRGHVAIQGEKLHSLMRTLKNIAE</sequence>
<dbReference type="GO" id="GO:0003677">
    <property type="term" value="F:DNA binding"/>
    <property type="evidence" value="ECO:0007669"/>
    <property type="project" value="UniProtKB-KW"/>
</dbReference>
<protein>
    <submittedName>
        <fullName evidence="5">Transcriptional regulator NanR</fullName>
    </submittedName>
</protein>
<dbReference type="PANTHER" id="PTHR43537">
    <property type="entry name" value="TRANSCRIPTIONAL REGULATOR, GNTR FAMILY"/>
    <property type="match status" value="1"/>
</dbReference>
<reference evidence="6" key="1">
    <citation type="submission" date="2015-09" db="EMBL/GenBank/DDBJ databases">
        <authorList>
            <person name="Rodrigo-Torres Lidia"/>
            <person name="Arahal R.David."/>
        </authorList>
    </citation>
    <scope>NUCLEOTIDE SEQUENCE [LARGE SCALE GENOMIC DNA]</scope>
    <source>
        <strain evidence="6">CECT 5114</strain>
    </source>
</reference>
<gene>
    <name evidence="5" type="ORF">TA5114_00015</name>
</gene>
<dbReference type="EMBL" id="CYUE01000001">
    <property type="protein sequence ID" value="CUK24240.1"/>
    <property type="molecule type" value="Genomic_DNA"/>
</dbReference>
<organism evidence="5 6">
    <name type="scientific">Cognatishimia activa</name>
    <dbReference type="NCBI Taxonomy" id="1715691"/>
    <lineage>
        <taxon>Bacteria</taxon>
        <taxon>Pseudomonadati</taxon>
        <taxon>Pseudomonadota</taxon>
        <taxon>Alphaproteobacteria</taxon>
        <taxon>Rhodobacterales</taxon>
        <taxon>Paracoccaceae</taxon>
        <taxon>Cognatishimia</taxon>
    </lineage>
</organism>
<proteinExistence type="predicted"/>
<keyword evidence="2" id="KW-0238">DNA-binding</keyword>
<name>A0A0N7MB27_9RHOB</name>
<dbReference type="AlphaFoldDB" id="A0A0N7MB27"/>
<dbReference type="SMART" id="SM00895">
    <property type="entry name" value="FCD"/>
    <property type="match status" value="1"/>
</dbReference>
<keyword evidence="1" id="KW-0805">Transcription regulation</keyword>
<feature type="domain" description="GntR C-terminal" evidence="4">
    <location>
        <begin position="1"/>
        <end position="107"/>
    </location>
</feature>
<keyword evidence="3" id="KW-0804">Transcription</keyword>
<evidence type="ECO:0000256" key="2">
    <source>
        <dbReference type="ARBA" id="ARBA00023125"/>
    </source>
</evidence>